<evidence type="ECO:0000313" key="1">
    <source>
        <dbReference type="EMBL" id="QBK91858.1"/>
    </source>
</evidence>
<proteinExistence type="predicted"/>
<protein>
    <submittedName>
        <fullName evidence="1">Uncharacterized protein</fullName>
    </submittedName>
</protein>
<accession>A0A481Z7J5</accession>
<gene>
    <name evidence="1" type="ORF">LCPAC304_01970</name>
</gene>
<dbReference type="EMBL" id="MK500565">
    <property type="protein sequence ID" value="QBK91858.1"/>
    <property type="molecule type" value="Genomic_DNA"/>
</dbReference>
<name>A0A481Z7J5_9VIRU</name>
<sequence length="116" mass="13098">MFSGFKEVVGLIEYEEIAPDRIHKIDTEALNTLVEEITQQEWMVDENNTIVHNGMDGHMTTTEVGDLLLHAVQVLRKEGIRCMGDVAILSLKTGHITRVILDEENPNPMCRCTSTF</sequence>
<reference evidence="1" key="1">
    <citation type="journal article" date="2019" name="MBio">
        <title>Virus Genomes from Deep Sea Sediments Expand the Ocean Megavirome and Support Independent Origins of Viral Gigantism.</title>
        <authorList>
            <person name="Backstrom D."/>
            <person name="Yutin N."/>
            <person name="Jorgensen S.L."/>
            <person name="Dharamshi J."/>
            <person name="Homa F."/>
            <person name="Zaremba-Niedwiedzka K."/>
            <person name="Spang A."/>
            <person name="Wolf Y.I."/>
            <person name="Koonin E.V."/>
            <person name="Ettema T.J."/>
        </authorList>
    </citation>
    <scope>NUCLEOTIDE SEQUENCE</scope>
</reference>
<organism evidence="1">
    <name type="scientific">Pithovirus LCPAC304</name>
    <dbReference type="NCBI Taxonomy" id="2506594"/>
    <lineage>
        <taxon>Viruses</taxon>
        <taxon>Pithoviruses</taxon>
    </lineage>
</organism>